<evidence type="ECO:0000313" key="1">
    <source>
        <dbReference type="EMBL" id="MFD2681254.1"/>
    </source>
</evidence>
<evidence type="ECO:0008006" key="3">
    <source>
        <dbReference type="Google" id="ProtNLM"/>
    </source>
</evidence>
<proteinExistence type="predicted"/>
<dbReference type="InterPro" id="IPR036291">
    <property type="entry name" value="NAD(P)-bd_dom_sf"/>
</dbReference>
<dbReference type="SUPFAM" id="SSF51735">
    <property type="entry name" value="NAD(P)-binding Rossmann-fold domains"/>
    <property type="match status" value="1"/>
</dbReference>
<accession>A0ABW5RS38</accession>
<keyword evidence="2" id="KW-1185">Reference proteome</keyword>
<evidence type="ECO:0000313" key="2">
    <source>
        <dbReference type="Proteomes" id="UP001597506"/>
    </source>
</evidence>
<comment type="caution">
    <text evidence="1">The sequence shown here is derived from an EMBL/GenBank/DDBJ whole genome shotgun (WGS) entry which is preliminary data.</text>
</comment>
<organism evidence="1 2">
    <name type="scientific">Bacillus seohaeanensis</name>
    <dbReference type="NCBI Taxonomy" id="284580"/>
    <lineage>
        <taxon>Bacteria</taxon>
        <taxon>Bacillati</taxon>
        <taxon>Bacillota</taxon>
        <taxon>Bacilli</taxon>
        <taxon>Bacillales</taxon>
        <taxon>Bacillaceae</taxon>
        <taxon>Bacillus</taxon>
    </lineage>
</organism>
<name>A0ABW5RS38_9BACI</name>
<protein>
    <recommendedName>
        <fullName evidence="3">NAD(P)-dependent oxidoreductase</fullName>
    </recommendedName>
</protein>
<sequence length="248" mass="27935">MNHAVVLAAQQFLGFELCSVLLEKGWSVTAIDDSPSTGDKWMGIGRNSNVEYNSYLEWDKKIAEESIIFIPYYDLLGKGDISCLEKMTDQLKKGNYSNSSVVQLFPTVPILIGKKDMSVNSSRNVTTIYLPTLYGPHQPSAFLYSQVLKNKVDNMEKVQYVDDESSAIYIKDAANIIVEKSTTHKTYQLESEGENSWEEALSLLTSNTIPTKSKELTKKGIKLTIKSSLSPKEILQEQKRWSELAEME</sequence>
<dbReference type="EMBL" id="JBHUMF010000028">
    <property type="protein sequence ID" value="MFD2681254.1"/>
    <property type="molecule type" value="Genomic_DNA"/>
</dbReference>
<reference evidence="2" key="1">
    <citation type="journal article" date="2019" name="Int. J. Syst. Evol. Microbiol.">
        <title>The Global Catalogue of Microorganisms (GCM) 10K type strain sequencing project: providing services to taxonomists for standard genome sequencing and annotation.</title>
        <authorList>
            <consortium name="The Broad Institute Genomics Platform"/>
            <consortium name="The Broad Institute Genome Sequencing Center for Infectious Disease"/>
            <person name="Wu L."/>
            <person name="Ma J."/>
        </authorList>
    </citation>
    <scope>NUCLEOTIDE SEQUENCE [LARGE SCALE GENOMIC DNA]</scope>
    <source>
        <strain evidence="2">KCTC 3913</strain>
    </source>
</reference>
<dbReference type="RefSeq" id="WP_377935312.1">
    <property type="nucleotide sequence ID" value="NZ_JBHUMF010000028.1"/>
</dbReference>
<dbReference type="Proteomes" id="UP001597506">
    <property type="component" value="Unassembled WGS sequence"/>
</dbReference>
<gene>
    <name evidence="1" type="ORF">ACFSUL_10910</name>
</gene>